<comment type="caution">
    <text evidence="3">The sequence shown here is derived from an EMBL/GenBank/DDBJ whole genome shotgun (WGS) entry which is preliminary data.</text>
</comment>
<protein>
    <submittedName>
        <fullName evidence="3">Uncharacterized protein</fullName>
    </submittedName>
</protein>
<keyword evidence="2" id="KW-0812">Transmembrane</keyword>
<evidence type="ECO:0000313" key="4">
    <source>
        <dbReference type="Proteomes" id="UP000237846"/>
    </source>
</evidence>
<keyword evidence="2" id="KW-1133">Transmembrane helix</keyword>
<dbReference type="AlphaFoldDB" id="A0A2T0Q7R4"/>
<dbReference type="Proteomes" id="UP000237846">
    <property type="component" value="Unassembled WGS sequence"/>
</dbReference>
<evidence type="ECO:0000256" key="2">
    <source>
        <dbReference type="SAM" id="Phobius"/>
    </source>
</evidence>
<feature type="region of interest" description="Disordered" evidence="1">
    <location>
        <begin position="50"/>
        <end position="119"/>
    </location>
</feature>
<feature type="transmembrane region" description="Helical" evidence="2">
    <location>
        <begin position="24"/>
        <end position="45"/>
    </location>
</feature>
<organism evidence="3 4">
    <name type="scientific">Allonocardiopsis opalescens</name>
    <dbReference type="NCBI Taxonomy" id="1144618"/>
    <lineage>
        <taxon>Bacteria</taxon>
        <taxon>Bacillati</taxon>
        <taxon>Actinomycetota</taxon>
        <taxon>Actinomycetes</taxon>
        <taxon>Streptosporangiales</taxon>
        <taxon>Allonocardiopsis</taxon>
    </lineage>
</organism>
<accession>A0A2T0Q7R4</accession>
<proteinExistence type="predicted"/>
<dbReference type="EMBL" id="PVZC01000003">
    <property type="protein sequence ID" value="PRX99822.1"/>
    <property type="molecule type" value="Genomic_DNA"/>
</dbReference>
<name>A0A2T0Q7R4_9ACTN</name>
<sequence length="248" mass="26247">MEPDTYDRPRSGPVPPETYWRRRVFVLAGVFGIIALVAWACSALAGPGDDTGAGDPGPAAASASPSPTPEQSVPLDPGSGASPSPQPSESPSGTPAPGASGVPADDAQPAANTGQQAGAPCAPENVVVTFDIDREVYAAGQEPRFEVTVVNTSDVMCTFDVAPEQLEVRVTSGSDRIWSNLDCAEQGTDPQELQRGVPHTERIDWDRMRSFTDCRDAAITAQPGTYVVRLYGDYAATAPEDRYVFHLR</sequence>
<feature type="compositionally biased region" description="Low complexity" evidence="1">
    <location>
        <begin position="77"/>
        <end position="95"/>
    </location>
</feature>
<evidence type="ECO:0000256" key="1">
    <source>
        <dbReference type="SAM" id="MobiDB-lite"/>
    </source>
</evidence>
<dbReference type="OrthoDB" id="5189092at2"/>
<reference evidence="3 4" key="1">
    <citation type="submission" date="2018-03" db="EMBL/GenBank/DDBJ databases">
        <title>Genomic Encyclopedia of Archaeal and Bacterial Type Strains, Phase II (KMG-II): from individual species to whole genera.</title>
        <authorList>
            <person name="Goeker M."/>
        </authorList>
    </citation>
    <scope>NUCLEOTIDE SEQUENCE [LARGE SCALE GENOMIC DNA]</scope>
    <source>
        <strain evidence="3 4">DSM 45601</strain>
    </source>
</reference>
<keyword evidence="2" id="KW-0472">Membrane</keyword>
<dbReference type="RefSeq" id="WP_106244771.1">
    <property type="nucleotide sequence ID" value="NZ_PVZC01000003.1"/>
</dbReference>
<feature type="compositionally biased region" description="Low complexity" evidence="1">
    <location>
        <begin position="56"/>
        <end position="65"/>
    </location>
</feature>
<keyword evidence="4" id="KW-1185">Reference proteome</keyword>
<gene>
    <name evidence="3" type="ORF">CLV72_103429</name>
</gene>
<evidence type="ECO:0000313" key="3">
    <source>
        <dbReference type="EMBL" id="PRX99822.1"/>
    </source>
</evidence>